<feature type="repeat" description="TPR" evidence="1">
    <location>
        <begin position="40"/>
        <end position="73"/>
    </location>
</feature>
<proteinExistence type="predicted"/>
<evidence type="ECO:0000313" key="3">
    <source>
        <dbReference type="EMBL" id="CBX31015.1"/>
    </source>
</evidence>
<name>E1YLN2_9BACT</name>
<dbReference type="Pfam" id="PF04575">
    <property type="entry name" value="SlipAM"/>
    <property type="match status" value="1"/>
</dbReference>
<reference evidence="3" key="1">
    <citation type="journal article" date="2011" name="Environ. Microbiol.">
        <title>Genomic insights into the metabolic potential of the polycyclic aromatic hydrocarbon degrading sulfate-reducing Deltaproteobacterium N47.</title>
        <authorList>
            <person name="Bergmann F."/>
            <person name="Selesi D."/>
            <person name="Weinmaier T."/>
            <person name="Tischler P."/>
            <person name="Rattei T."/>
            <person name="Meckenstock R.U."/>
        </authorList>
    </citation>
    <scope>NUCLEOTIDE SEQUENCE</scope>
</reference>
<dbReference type="SUPFAM" id="SSF48452">
    <property type="entry name" value="TPR-like"/>
    <property type="match status" value="1"/>
</dbReference>
<dbReference type="InterPro" id="IPR011990">
    <property type="entry name" value="TPR-like_helical_dom_sf"/>
</dbReference>
<evidence type="ECO:0000259" key="2">
    <source>
        <dbReference type="Pfam" id="PF04575"/>
    </source>
</evidence>
<evidence type="ECO:0000256" key="1">
    <source>
        <dbReference type="PROSITE-ProRule" id="PRU00339"/>
    </source>
</evidence>
<sequence>MKKSAFSIKKLADALALYYDRDFARALPIFKEIASTAETMDVMFWIGTSAMRTGESELAVKKFKQMLSIDPKLNRVRLELAATYFNMGRFDEARQQLDIVKASSPPKAVMNNISKMLSAIDKRSKKVSWNLRVAQGFIWDDNINSGPDMDSYQVFGGFLTPDKLTAKLKDEASVTTVAGNILVDAGEAKGLMWNTSLSFYNKAHFDYSEFNFLSIDVSTGPWWVAQKDIFKLPVGYTEREYGNDRLSYALHVDPEYEHYFCQYFSLRSLFSFNTENFYSTGRSGLDNDRYRFEMVPTFYLGNRKHVISLTAGYDYMDADDGRFTYDGPYLGLSYLTRFPTNTELFLQYLWAKKDFDEKPLLYNKGRDDKRNGITAIVSQGFLKYFYTSFAFTYTDNNSNADIYDYDRTTYSLSLGCRF</sequence>
<dbReference type="EMBL" id="FR695877">
    <property type="protein sequence ID" value="CBX31015.1"/>
    <property type="molecule type" value="Genomic_DNA"/>
</dbReference>
<dbReference type="AlphaFoldDB" id="E1YLN2"/>
<keyword evidence="1" id="KW-0802">TPR repeat</keyword>
<dbReference type="Pfam" id="PF14559">
    <property type="entry name" value="TPR_19"/>
    <property type="match status" value="1"/>
</dbReference>
<gene>
    <name evidence="3" type="ORF">N47_E45270</name>
</gene>
<protein>
    <recommendedName>
        <fullName evidence="2">Surface lipoprotein assembly modifier C-terminal domain-containing protein</fullName>
    </recommendedName>
</protein>
<dbReference type="InterPro" id="IPR019734">
    <property type="entry name" value="TPR_rpt"/>
</dbReference>
<organism evidence="3">
    <name type="scientific">uncultured Desulfobacterium sp</name>
    <dbReference type="NCBI Taxonomy" id="201089"/>
    <lineage>
        <taxon>Bacteria</taxon>
        <taxon>Pseudomonadati</taxon>
        <taxon>Thermodesulfobacteriota</taxon>
        <taxon>Desulfobacteria</taxon>
        <taxon>Desulfobacterales</taxon>
        <taxon>Desulfobacteriaceae</taxon>
        <taxon>Desulfobacterium</taxon>
        <taxon>environmental samples</taxon>
    </lineage>
</organism>
<feature type="domain" description="Surface lipoprotein assembly modifier C-terminal" evidence="2">
    <location>
        <begin position="129"/>
        <end position="417"/>
    </location>
</feature>
<dbReference type="InterPro" id="IPR007655">
    <property type="entry name" value="Slam_C"/>
</dbReference>
<dbReference type="PROSITE" id="PS50005">
    <property type="entry name" value="TPR"/>
    <property type="match status" value="1"/>
</dbReference>
<dbReference type="Gene3D" id="1.25.40.10">
    <property type="entry name" value="Tetratricopeptide repeat domain"/>
    <property type="match status" value="1"/>
</dbReference>
<accession>E1YLN2</accession>